<evidence type="ECO:0000313" key="3">
    <source>
        <dbReference type="Proteomes" id="UP000094455"/>
    </source>
</evidence>
<gene>
    <name evidence="2" type="ORF">PICMEDRAFT_12952</name>
</gene>
<sequence length="504" mass="57011">MATEVIQQPPIQYFNKDTRSSSSNYSVYTSDAHHRIASGDFIFQSSANSKNPGKRKSLTKLTENELKEQPLSNLKSPGHGRFSKANLKKEFTVVRKNSYKKPSYFRLSHSASSPKSLKKAAKFQNSRQIEPAFDMYPSKSLLENPSYMVQYFTTTLNLIKKDPAIHYQILKAHIDTKNNTDNEAELTRRTRKNKYNSLPIMGSSKLLKEEMDQARNIKRNSAPAVLSYQPTDMTMVEYLNTSLDFYKHRKKDSEATTTGDSKETKLSSKAQTTSSRTQPGSENKGGSSGSGADSVSTSALYARRSKLTYHPEGTTSSQRSYPLKTAKRNSILKRRSALPYDTGSENASFHLQRELSASKKEEYFSKYGTELLENAAGKTIIEEENPNRKRISDCGDLSIATGNELYNQVKNEVASKRLLNWDSAYRYIAKKDPDLAENYFFLIRYMLELYLRRVLSAKIALKLGTDKSNKGEGNEAWIGLRECIASVYGEDNALFFESHNARKN</sequence>
<feature type="compositionally biased region" description="Polar residues" evidence="1">
    <location>
        <begin position="1"/>
        <end position="10"/>
    </location>
</feature>
<feature type="region of interest" description="Disordered" evidence="1">
    <location>
        <begin position="1"/>
        <end position="26"/>
    </location>
</feature>
<dbReference type="AlphaFoldDB" id="A0A1E3NGH9"/>
<dbReference type="GeneID" id="30176678"/>
<evidence type="ECO:0000313" key="2">
    <source>
        <dbReference type="EMBL" id="ODQ45219.1"/>
    </source>
</evidence>
<protein>
    <submittedName>
        <fullName evidence="2">Uncharacterized protein</fullName>
    </submittedName>
</protein>
<feature type="region of interest" description="Disordered" evidence="1">
    <location>
        <begin position="306"/>
        <end position="325"/>
    </location>
</feature>
<organism evidence="2 3">
    <name type="scientific">Pichia membranifaciens NRRL Y-2026</name>
    <dbReference type="NCBI Taxonomy" id="763406"/>
    <lineage>
        <taxon>Eukaryota</taxon>
        <taxon>Fungi</taxon>
        <taxon>Dikarya</taxon>
        <taxon>Ascomycota</taxon>
        <taxon>Saccharomycotina</taxon>
        <taxon>Pichiomycetes</taxon>
        <taxon>Pichiales</taxon>
        <taxon>Pichiaceae</taxon>
        <taxon>Pichia</taxon>
    </lineage>
</organism>
<reference evidence="2 3" key="1">
    <citation type="journal article" date="2016" name="Proc. Natl. Acad. Sci. U.S.A.">
        <title>Comparative genomics of biotechnologically important yeasts.</title>
        <authorList>
            <person name="Riley R."/>
            <person name="Haridas S."/>
            <person name="Wolfe K.H."/>
            <person name="Lopes M.R."/>
            <person name="Hittinger C.T."/>
            <person name="Goeker M."/>
            <person name="Salamov A.A."/>
            <person name="Wisecaver J.H."/>
            <person name="Long T.M."/>
            <person name="Calvey C.H."/>
            <person name="Aerts A.L."/>
            <person name="Barry K.W."/>
            <person name="Choi C."/>
            <person name="Clum A."/>
            <person name="Coughlan A.Y."/>
            <person name="Deshpande S."/>
            <person name="Douglass A.P."/>
            <person name="Hanson S.J."/>
            <person name="Klenk H.-P."/>
            <person name="LaButti K.M."/>
            <person name="Lapidus A."/>
            <person name="Lindquist E.A."/>
            <person name="Lipzen A.M."/>
            <person name="Meier-Kolthoff J.P."/>
            <person name="Ohm R.A."/>
            <person name="Otillar R.P."/>
            <person name="Pangilinan J.L."/>
            <person name="Peng Y."/>
            <person name="Rokas A."/>
            <person name="Rosa C.A."/>
            <person name="Scheuner C."/>
            <person name="Sibirny A.A."/>
            <person name="Slot J.C."/>
            <person name="Stielow J.B."/>
            <person name="Sun H."/>
            <person name="Kurtzman C.P."/>
            <person name="Blackwell M."/>
            <person name="Grigoriev I.V."/>
            <person name="Jeffries T.W."/>
        </authorList>
    </citation>
    <scope>NUCLEOTIDE SEQUENCE [LARGE SCALE GENOMIC DNA]</scope>
    <source>
        <strain evidence="2 3">NRRL Y-2026</strain>
    </source>
</reference>
<dbReference type="OrthoDB" id="3992193at2759"/>
<feature type="compositionally biased region" description="Polar residues" evidence="1">
    <location>
        <begin position="267"/>
        <end position="281"/>
    </location>
</feature>
<accession>A0A1E3NGH9</accession>
<keyword evidence="3" id="KW-1185">Reference proteome</keyword>
<dbReference type="EMBL" id="KV454005">
    <property type="protein sequence ID" value="ODQ45219.1"/>
    <property type="molecule type" value="Genomic_DNA"/>
</dbReference>
<name>A0A1E3NGH9_9ASCO</name>
<proteinExistence type="predicted"/>
<feature type="region of interest" description="Disordered" evidence="1">
    <location>
        <begin position="252"/>
        <end position="296"/>
    </location>
</feature>
<evidence type="ECO:0000256" key="1">
    <source>
        <dbReference type="SAM" id="MobiDB-lite"/>
    </source>
</evidence>
<dbReference type="Proteomes" id="UP000094455">
    <property type="component" value="Unassembled WGS sequence"/>
</dbReference>
<dbReference type="RefSeq" id="XP_019016332.1">
    <property type="nucleotide sequence ID" value="XM_019159991.1"/>
</dbReference>